<evidence type="ECO:0000313" key="1">
    <source>
        <dbReference type="EMBL" id="GGG86714.1"/>
    </source>
</evidence>
<reference evidence="1" key="1">
    <citation type="journal article" date="2014" name="Int. J. Syst. Evol. Microbiol.">
        <title>Complete genome sequence of Corynebacterium casei LMG S-19264T (=DSM 44701T), isolated from a smear-ripened cheese.</title>
        <authorList>
            <consortium name="US DOE Joint Genome Institute (JGI-PGF)"/>
            <person name="Walter F."/>
            <person name="Albersmeier A."/>
            <person name="Kalinowski J."/>
            <person name="Ruckert C."/>
        </authorList>
    </citation>
    <scope>NUCLEOTIDE SEQUENCE</scope>
    <source>
        <strain evidence="1">CGMCC 1.15762</strain>
    </source>
</reference>
<protein>
    <recommendedName>
        <fullName evidence="3">Acylphosphatase</fullName>
    </recommendedName>
</protein>
<proteinExistence type="predicted"/>
<keyword evidence="2" id="KW-1185">Reference proteome</keyword>
<dbReference type="RefSeq" id="WP_188792088.1">
    <property type="nucleotide sequence ID" value="NZ_BMJV01000013.1"/>
</dbReference>
<evidence type="ECO:0000313" key="2">
    <source>
        <dbReference type="Proteomes" id="UP000617145"/>
    </source>
</evidence>
<dbReference type="EMBL" id="BMJV01000013">
    <property type="protein sequence ID" value="GGG86714.1"/>
    <property type="molecule type" value="Genomic_DNA"/>
</dbReference>
<organism evidence="1 2">
    <name type="scientific">Salipiger pallidus</name>
    <dbReference type="NCBI Taxonomy" id="1775170"/>
    <lineage>
        <taxon>Bacteria</taxon>
        <taxon>Pseudomonadati</taxon>
        <taxon>Pseudomonadota</taxon>
        <taxon>Alphaproteobacteria</taxon>
        <taxon>Rhodobacterales</taxon>
        <taxon>Roseobacteraceae</taxon>
        <taxon>Salipiger</taxon>
    </lineage>
</organism>
<dbReference type="AlphaFoldDB" id="A0A8J2ZNK5"/>
<gene>
    <name evidence="1" type="ORF">GCM10011415_41470</name>
</gene>
<dbReference type="SUPFAM" id="SSF54975">
    <property type="entry name" value="Acylphosphatase/BLUF domain-like"/>
    <property type="match status" value="1"/>
</dbReference>
<comment type="caution">
    <text evidence="1">The sequence shown here is derived from an EMBL/GenBank/DDBJ whole genome shotgun (WGS) entry which is preliminary data.</text>
</comment>
<name>A0A8J2ZNK5_9RHOB</name>
<accession>A0A8J2ZNK5</accession>
<sequence length="84" mass="9116">MQVTEEFVLEGKLGSADLSPWLLRHAGKLGLAIALRVQTDERLEMTLSGAPDLLDAMEMGCLLGPYDIWVDSVARIRSGCRNGG</sequence>
<dbReference type="Proteomes" id="UP000617145">
    <property type="component" value="Unassembled WGS sequence"/>
</dbReference>
<reference evidence="1" key="2">
    <citation type="submission" date="2020-09" db="EMBL/GenBank/DDBJ databases">
        <authorList>
            <person name="Sun Q."/>
            <person name="Zhou Y."/>
        </authorList>
    </citation>
    <scope>NUCLEOTIDE SEQUENCE</scope>
    <source>
        <strain evidence="1">CGMCC 1.15762</strain>
    </source>
</reference>
<evidence type="ECO:0008006" key="3">
    <source>
        <dbReference type="Google" id="ProtNLM"/>
    </source>
</evidence>
<dbReference type="InterPro" id="IPR036046">
    <property type="entry name" value="Acylphosphatase-like_dom_sf"/>
</dbReference>